<dbReference type="RefSeq" id="WP_183462977.1">
    <property type="nucleotide sequence ID" value="NZ_JACHWZ010000024.1"/>
</dbReference>
<protein>
    <submittedName>
        <fullName evidence="1">Uncharacterized protein</fullName>
    </submittedName>
</protein>
<proteinExistence type="predicted"/>
<dbReference type="AlphaFoldDB" id="A0A7W4WF46"/>
<accession>A0A7W4WF46</accession>
<name>A0A7W4WF46_9GAMM</name>
<keyword evidence="2" id="KW-1185">Reference proteome</keyword>
<gene>
    <name evidence="1" type="ORF">FHS09_003946</name>
</gene>
<reference evidence="1 2" key="1">
    <citation type="submission" date="2020-08" db="EMBL/GenBank/DDBJ databases">
        <title>Genomic Encyclopedia of Type Strains, Phase III (KMG-III): the genomes of soil and plant-associated and newly described type strains.</title>
        <authorList>
            <person name="Whitman W."/>
        </authorList>
    </citation>
    <scope>NUCLEOTIDE SEQUENCE [LARGE SCALE GENOMIC DNA]</scope>
    <source>
        <strain evidence="1 2">CECT 8799</strain>
    </source>
</reference>
<sequence>MRRKQSRYNMVFVGVFFLFAALLYQLPFPAYVDGMKKRIITEVTREELFSFAKEARSKDLEWINYEEHSAVVEELREKHAKALSLSSIPPRIEEGENYISVFYGSALVKHWGYIVGEIDEFPIAHVPKNMQRKVYKGVWVYHDIW</sequence>
<organism evidence="1 2">
    <name type="scientific">Microbulbifer rhizosphaerae</name>
    <dbReference type="NCBI Taxonomy" id="1562603"/>
    <lineage>
        <taxon>Bacteria</taxon>
        <taxon>Pseudomonadati</taxon>
        <taxon>Pseudomonadota</taxon>
        <taxon>Gammaproteobacteria</taxon>
        <taxon>Cellvibrionales</taxon>
        <taxon>Microbulbiferaceae</taxon>
        <taxon>Microbulbifer</taxon>
    </lineage>
</organism>
<evidence type="ECO:0000313" key="1">
    <source>
        <dbReference type="EMBL" id="MBB3063094.1"/>
    </source>
</evidence>
<evidence type="ECO:0000313" key="2">
    <source>
        <dbReference type="Proteomes" id="UP000535937"/>
    </source>
</evidence>
<dbReference type="EMBL" id="JACHWZ010000024">
    <property type="protein sequence ID" value="MBB3063094.1"/>
    <property type="molecule type" value="Genomic_DNA"/>
</dbReference>
<dbReference type="Proteomes" id="UP000535937">
    <property type="component" value="Unassembled WGS sequence"/>
</dbReference>
<comment type="caution">
    <text evidence="1">The sequence shown here is derived from an EMBL/GenBank/DDBJ whole genome shotgun (WGS) entry which is preliminary data.</text>
</comment>